<keyword evidence="1" id="KW-0175">Coiled coil</keyword>
<dbReference type="InterPro" id="IPR014871">
    <property type="entry name" value="dUTPase/dCTP_pyrophosphatase"/>
</dbReference>
<feature type="coiled-coil region" evidence="1">
    <location>
        <begin position="35"/>
        <end position="62"/>
    </location>
</feature>
<dbReference type="Pfam" id="PF08761">
    <property type="entry name" value="dUTPase_2"/>
    <property type="match status" value="1"/>
</dbReference>
<evidence type="ECO:0000313" key="2">
    <source>
        <dbReference type="EMBL" id="MBP2027420.1"/>
    </source>
</evidence>
<proteinExistence type="predicted"/>
<evidence type="ECO:0000313" key="3">
    <source>
        <dbReference type="Proteomes" id="UP001314903"/>
    </source>
</evidence>
<accession>A0ABS4KJB2</accession>
<dbReference type="RefSeq" id="WP_209660482.1">
    <property type="nucleotide sequence ID" value="NZ_JAGGLI010000011.1"/>
</dbReference>
<dbReference type="Gene3D" id="1.10.4010.10">
    <property type="entry name" value="Type II deoxyuridine triphosphatase"/>
    <property type="match status" value="1"/>
</dbReference>
<dbReference type="EMBL" id="JAGGLI010000011">
    <property type="protein sequence ID" value="MBP2027420.1"/>
    <property type="molecule type" value="Genomic_DNA"/>
</dbReference>
<reference evidence="2 3" key="1">
    <citation type="submission" date="2021-03" db="EMBL/GenBank/DDBJ databases">
        <title>Genomic Encyclopedia of Type Strains, Phase IV (KMG-IV): sequencing the most valuable type-strain genomes for metagenomic binning, comparative biology and taxonomic classification.</title>
        <authorList>
            <person name="Goeker M."/>
        </authorList>
    </citation>
    <scope>NUCLEOTIDE SEQUENCE [LARGE SCALE GENOMIC DNA]</scope>
    <source>
        <strain evidence="2 3">DSM 27512</strain>
    </source>
</reference>
<keyword evidence="3" id="KW-1185">Reference proteome</keyword>
<dbReference type="SUPFAM" id="SSF101386">
    <property type="entry name" value="all-alpha NTP pyrophosphatases"/>
    <property type="match status" value="1"/>
</dbReference>
<dbReference type="Proteomes" id="UP001314903">
    <property type="component" value="Unassembled WGS sequence"/>
</dbReference>
<name>A0ABS4KJB2_9FIRM</name>
<dbReference type="CDD" id="cd11527">
    <property type="entry name" value="NTP-PPase_dUTPase"/>
    <property type="match status" value="1"/>
</dbReference>
<comment type="caution">
    <text evidence="2">The sequence shown here is derived from an EMBL/GenBank/DDBJ whole genome shotgun (WGS) entry which is preliminary data.</text>
</comment>
<evidence type="ECO:0000256" key="1">
    <source>
        <dbReference type="SAM" id="Coils"/>
    </source>
</evidence>
<gene>
    <name evidence="2" type="ORF">J2Z35_001214</name>
</gene>
<sequence length="206" mass="24895">MTIKEIYKMQEALDNSIIEKKNLNVDPKTLLNTRLLALFVELGELEEEINAWENLTNFMMRKSIKSEIVTVSKEKVLEEYVDCMHFLFSIANSLDIEEYIYETYEIADFSEHPDDILYYEDYQPETCTLSDFLIIFSKFTNYLGNWKYWKKEKEHNKKYLLQKWHEVLISFIKMGTSNVWNFTAEQIEEAYKTKMKKNYERQENNY</sequence>
<protein>
    <submittedName>
        <fullName evidence="2">Dimeric dUTPase (All-alpha-NTP-PPase superfamily)</fullName>
    </submittedName>
</protein>
<organism evidence="2 3">
    <name type="scientific">Acetoanaerobium pronyense</name>
    <dbReference type="NCBI Taxonomy" id="1482736"/>
    <lineage>
        <taxon>Bacteria</taxon>
        <taxon>Bacillati</taxon>
        <taxon>Bacillota</taxon>
        <taxon>Clostridia</taxon>
        <taxon>Peptostreptococcales</taxon>
        <taxon>Filifactoraceae</taxon>
        <taxon>Acetoanaerobium</taxon>
    </lineage>
</organism>